<evidence type="ECO:0000256" key="5">
    <source>
        <dbReference type="SAM" id="Phobius"/>
    </source>
</evidence>
<dbReference type="InterPro" id="IPR050263">
    <property type="entry name" value="Bact_Fimbrial_Adh_Pro"/>
</dbReference>
<protein>
    <submittedName>
        <fullName evidence="7">PAP fimbrial minor pilin protein</fullName>
    </submittedName>
</protein>
<keyword evidence="4" id="KW-0281">Fimbrium</keyword>
<evidence type="ECO:0000259" key="6">
    <source>
        <dbReference type="Pfam" id="PF00419"/>
    </source>
</evidence>
<evidence type="ECO:0000256" key="3">
    <source>
        <dbReference type="ARBA" id="ARBA00022729"/>
    </source>
</evidence>
<dbReference type="SUPFAM" id="SSF49401">
    <property type="entry name" value="Bacterial adhesins"/>
    <property type="match status" value="1"/>
</dbReference>
<comment type="subcellular location">
    <subcellularLocation>
        <location evidence="1">Fimbrium</location>
    </subcellularLocation>
</comment>
<feature type="domain" description="Fimbrial-type adhesion" evidence="6">
    <location>
        <begin position="67"/>
        <end position="221"/>
    </location>
</feature>
<dbReference type="PANTHER" id="PTHR33420:SF3">
    <property type="entry name" value="FIMBRIAL SUBUNIT ELFA"/>
    <property type="match status" value="1"/>
</dbReference>
<dbReference type="Proteomes" id="UP000254765">
    <property type="component" value="Unassembled WGS sequence"/>
</dbReference>
<keyword evidence="5" id="KW-0472">Membrane</keyword>
<dbReference type="GO" id="GO:0009289">
    <property type="term" value="C:pilus"/>
    <property type="evidence" value="ECO:0007669"/>
    <property type="project" value="UniProtKB-SubCell"/>
</dbReference>
<evidence type="ECO:0000256" key="4">
    <source>
        <dbReference type="ARBA" id="ARBA00023263"/>
    </source>
</evidence>
<feature type="transmembrane region" description="Helical" evidence="5">
    <location>
        <begin position="20"/>
        <end position="44"/>
    </location>
</feature>
<dbReference type="InterPro" id="IPR036937">
    <property type="entry name" value="Adhesion_dom_fimbrial_sf"/>
</dbReference>
<keyword evidence="3" id="KW-0732">Signal</keyword>
<proteinExistence type="inferred from homology"/>
<dbReference type="InterPro" id="IPR000259">
    <property type="entry name" value="Adhesion_dom_fimbrial"/>
</dbReference>
<evidence type="ECO:0000256" key="2">
    <source>
        <dbReference type="ARBA" id="ARBA00006671"/>
    </source>
</evidence>
<dbReference type="RefSeq" id="WP_103086422.1">
    <property type="nucleotide sequence ID" value="NZ_CAMIQS010000004.1"/>
</dbReference>
<gene>
    <name evidence="7" type="primary">papH_2</name>
    <name evidence="7" type="ORF">NCTC10211_00997</name>
</gene>
<dbReference type="EMBL" id="UGYK01000002">
    <property type="protein sequence ID" value="SUI41413.1"/>
    <property type="molecule type" value="Genomic_DNA"/>
</dbReference>
<organism evidence="7 8">
    <name type="scientific">Serratia marcescens</name>
    <dbReference type="NCBI Taxonomy" id="615"/>
    <lineage>
        <taxon>Bacteria</taxon>
        <taxon>Pseudomonadati</taxon>
        <taxon>Pseudomonadota</taxon>
        <taxon>Gammaproteobacteria</taxon>
        <taxon>Enterobacterales</taxon>
        <taxon>Yersiniaceae</taxon>
        <taxon>Serratia</taxon>
    </lineage>
</organism>
<evidence type="ECO:0000313" key="8">
    <source>
        <dbReference type="Proteomes" id="UP000254765"/>
    </source>
</evidence>
<dbReference type="GO" id="GO:0043709">
    <property type="term" value="P:cell adhesion involved in single-species biofilm formation"/>
    <property type="evidence" value="ECO:0007669"/>
    <property type="project" value="TreeGrafter"/>
</dbReference>
<accession>A0A379Y6U3</accession>
<dbReference type="Pfam" id="PF00419">
    <property type="entry name" value="Fimbrial"/>
    <property type="match status" value="1"/>
</dbReference>
<sequence length="221" mass="23826">MGMTHETGRHRRDLCGAIELKYYGALFGLALMAPITLGAVVWLLPPAQAAVDNWDVEGANGTLYVHGALTESACRLEMTSAHQDIALGETGAGRLRTVGARGEPIRFELRLEDCLRSPAGSRDVRTGSLTWADNQPAVTVSFRATRDADNPQLVKAQGVSGLGLRLENAQGEDVRLGSRGKPLLLTPEQNTLSYTITPERTPAALIVGSYRAVVDFHLSYD</sequence>
<evidence type="ECO:0000256" key="1">
    <source>
        <dbReference type="ARBA" id="ARBA00004561"/>
    </source>
</evidence>
<reference evidence="7 8" key="1">
    <citation type="submission" date="2018-06" db="EMBL/GenBank/DDBJ databases">
        <authorList>
            <consortium name="Pathogen Informatics"/>
            <person name="Doyle S."/>
        </authorList>
    </citation>
    <scope>NUCLEOTIDE SEQUENCE [LARGE SCALE GENOMIC DNA]</scope>
    <source>
        <strain evidence="7 8">NCTC10211</strain>
    </source>
</reference>
<dbReference type="AlphaFoldDB" id="A0A379Y6U3"/>
<comment type="similarity">
    <text evidence="2">Belongs to the fimbrial protein family.</text>
</comment>
<keyword evidence="5" id="KW-1133">Transmembrane helix</keyword>
<evidence type="ECO:0000313" key="7">
    <source>
        <dbReference type="EMBL" id="SUI41413.1"/>
    </source>
</evidence>
<dbReference type="PANTHER" id="PTHR33420">
    <property type="entry name" value="FIMBRIAL SUBUNIT ELFA-RELATED"/>
    <property type="match status" value="1"/>
</dbReference>
<dbReference type="InterPro" id="IPR008966">
    <property type="entry name" value="Adhesion_dom_sf"/>
</dbReference>
<dbReference type="Gene3D" id="2.60.40.1090">
    <property type="entry name" value="Fimbrial-type adhesion domain"/>
    <property type="match status" value="1"/>
</dbReference>
<keyword evidence="5" id="KW-0812">Transmembrane</keyword>
<name>A0A379Y6U3_SERMA</name>